<organism evidence="2 3">
    <name type="scientific">Hydnum rufescens UP504</name>
    <dbReference type="NCBI Taxonomy" id="1448309"/>
    <lineage>
        <taxon>Eukaryota</taxon>
        <taxon>Fungi</taxon>
        <taxon>Dikarya</taxon>
        <taxon>Basidiomycota</taxon>
        <taxon>Agaricomycotina</taxon>
        <taxon>Agaricomycetes</taxon>
        <taxon>Cantharellales</taxon>
        <taxon>Hydnaceae</taxon>
        <taxon>Hydnum</taxon>
    </lineage>
</organism>
<name>A0A9P6AXP6_9AGAM</name>
<gene>
    <name evidence="2" type="ORF">BS47DRAFT_1392827</name>
</gene>
<reference evidence="2" key="1">
    <citation type="journal article" date="2020" name="Nat. Commun.">
        <title>Large-scale genome sequencing of mycorrhizal fungi provides insights into the early evolution of symbiotic traits.</title>
        <authorList>
            <person name="Miyauchi S."/>
            <person name="Kiss E."/>
            <person name="Kuo A."/>
            <person name="Drula E."/>
            <person name="Kohler A."/>
            <person name="Sanchez-Garcia M."/>
            <person name="Morin E."/>
            <person name="Andreopoulos B."/>
            <person name="Barry K.W."/>
            <person name="Bonito G."/>
            <person name="Buee M."/>
            <person name="Carver A."/>
            <person name="Chen C."/>
            <person name="Cichocki N."/>
            <person name="Clum A."/>
            <person name="Culley D."/>
            <person name="Crous P.W."/>
            <person name="Fauchery L."/>
            <person name="Girlanda M."/>
            <person name="Hayes R.D."/>
            <person name="Keri Z."/>
            <person name="LaButti K."/>
            <person name="Lipzen A."/>
            <person name="Lombard V."/>
            <person name="Magnuson J."/>
            <person name="Maillard F."/>
            <person name="Murat C."/>
            <person name="Nolan M."/>
            <person name="Ohm R.A."/>
            <person name="Pangilinan J."/>
            <person name="Pereira M.F."/>
            <person name="Perotto S."/>
            <person name="Peter M."/>
            <person name="Pfister S."/>
            <person name="Riley R."/>
            <person name="Sitrit Y."/>
            <person name="Stielow J.B."/>
            <person name="Szollosi G."/>
            <person name="Zifcakova L."/>
            <person name="Stursova M."/>
            <person name="Spatafora J.W."/>
            <person name="Tedersoo L."/>
            <person name="Vaario L.M."/>
            <person name="Yamada A."/>
            <person name="Yan M."/>
            <person name="Wang P."/>
            <person name="Xu J."/>
            <person name="Bruns T."/>
            <person name="Baldrian P."/>
            <person name="Vilgalys R."/>
            <person name="Dunand C."/>
            <person name="Henrissat B."/>
            <person name="Grigoriev I.V."/>
            <person name="Hibbett D."/>
            <person name="Nagy L.G."/>
            <person name="Martin F.M."/>
        </authorList>
    </citation>
    <scope>NUCLEOTIDE SEQUENCE</scope>
    <source>
        <strain evidence="2">UP504</strain>
    </source>
</reference>
<comment type="caution">
    <text evidence="2">The sequence shown here is derived from an EMBL/GenBank/DDBJ whole genome shotgun (WGS) entry which is preliminary data.</text>
</comment>
<dbReference type="Proteomes" id="UP000886523">
    <property type="component" value="Unassembled WGS sequence"/>
</dbReference>
<feature type="compositionally biased region" description="Polar residues" evidence="1">
    <location>
        <begin position="13"/>
        <end position="22"/>
    </location>
</feature>
<protein>
    <submittedName>
        <fullName evidence="2">Uncharacterized protein</fullName>
    </submittedName>
</protein>
<proteinExistence type="predicted"/>
<dbReference type="EMBL" id="MU128966">
    <property type="protein sequence ID" value="KAF9513928.1"/>
    <property type="molecule type" value="Genomic_DNA"/>
</dbReference>
<evidence type="ECO:0000256" key="1">
    <source>
        <dbReference type="SAM" id="MobiDB-lite"/>
    </source>
</evidence>
<evidence type="ECO:0000313" key="2">
    <source>
        <dbReference type="EMBL" id="KAF9513928.1"/>
    </source>
</evidence>
<sequence length="128" mass="14651">MVASKVRMAVSFGSSRKTTRALQRQPLATRDPNPVDTRSNPLLMDAIRLTILWPLYLQPSTVTPPACFLHPHNPPNPYRSHHHTDGPRGSVKGHFARTLRWVTLKDPFFNGREAVIESLTRQWEKEMD</sequence>
<evidence type="ECO:0000313" key="3">
    <source>
        <dbReference type="Proteomes" id="UP000886523"/>
    </source>
</evidence>
<feature type="region of interest" description="Disordered" evidence="1">
    <location>
        <begin position="13"/>
        <end position="39"/>
    </location>
</feature>
<accession>A0A9P6AXP6</accession>
<dbReference type="AlphaFoldDB" id="A0A9P6AXP6"/>
<keyword evidence="3" id="KW-1185">Reference proteome</keyword>